<evidence type="ECO:0000256" key="1">
    <source>
        <dbReference type="SAM" id="MobiDB-lite"/>
    </source>
</evidence>
<feature type="transmembrane region" description="Helical" evidence="2">
    <location>
        <begin position="70"/>
        <end position="87"/>
    </location>
</feature>
<protein>
    <recommendedName>
        <fullName evidence="4">Zinc-ribbon domain-containing protein</fullName>
    </recommendedName>
</protein>
<accession>A0A3B1DYG4</accession>
<feature type="region of interest" description="Disordered" evidence="1">
    <location>
        <begin position="1"/>
        <end position="30"/>
    </location>
</feature>
<dbReference type="EMBL" id="UOGK01000417">
    <property type="protein sequence ID" value="VAX40610.1"/>
    <property type="molecule type" value="Genomic_DNA"/>
</dbReference>
<organism evidence="3">
    <name type="scientific">hydrothermal vent metagenome</name>
    <dbReference type="NCBI Taxonomy" id="652676"/>
    <lineage>
        <taxon>unclassified sequences</taxon>
        <taxon>metagenomes</taxon>
        <taxon>ecological metagenomes</taxon>
    </lineage>
</organism>
<keyword evidence="2" id="KW-1133">Transmembrane helix</keyword>
<gene>
    <name evidence="3" type="ORF">MNBD_PLANCTO03-1846</name>
</gene>
<reference evidence="3" key="1">
    <citation type="submission" date="2018-06" db="EMBL/GenBank/DDBJ databases">
        <authorList>
            <person name="Zhirakovskaya E."/>
        </authorList>
    </citation>
    <scope>NUCLEOTIDE SEQUENCE</scope>
</reference>
<keyword evidence="2" id="KW-0812">Transmembrane</keyword>
<evidence type="ECO:0008006" key="4">
    <source>
        <dbReference type="Google" id="ProtNLM"/>
    </source>
</evidence>
<name>A0A3B1DYG4_9ZZZZ</name>
<sequence length="88" mass="9855">MIPHPPHERDHEPALDEGLDPEGPSAADLDRFGSEFTACPRCGEEFYDQADTCPHCGDAMLHDTTGLPKWAVFTVILVLVALVWYWVF</sequence>
<proteinExistence type="predicted"/>
<dbReference type="AlphaFoldDB" id="A0A3B1DYG4"/>
<evidence type="ECO:0000256" key="2">
    <source>
        <dbReference type="SAM" id="Phobius"/>
    </source>
</evidence>
<feature type="compositionally biased region" description="Basic and acidic residues" evidence="1">
    <location>
        <begin position="1"/>
        <end position="14"/>
    </location>
</feature>
<evidence type="ECO:0000313" key="3">
    <source>
        <dbReference type="EMBL" id="VAX40610.1"/>
    </source>
</evidence>
<keyword evidence="2" id="KW-0472">Membrane</keyword>